<keyword evidence="1" id="KW-1133">Transmembrane helix</keyword>
<reference evidence="2" key="1">
    <citation type="submission" date="2020-10" db="EMBL/GenBank/DDBJ databases">
        <authorList>
            <person name="Lu T."/>
            <person name="Wang Q."/>
            <person name="Han X."/>
        </authorList>
    </citation>
    <scope>NUCLEOTIDE SEQUENCE</scope>
    <source>
        <strain evidence="2">WQ 117</strain>
    </source>
</reference>
<keyword evidence="3" id="KW-1185">Reference proteome</keyword>
<gene>
    <name evidence="2" type="ORF">IM532_12760</name>
</gene>
<keyword evidence="1" id="KW-0472">Membrane</keyword>
<comment type="caution">
    <text evidence="2">The sequence shown here is derived from an EMBL/GenBank/DDBJ whole genome shotgun (WGS) entry which is preliminary data.</text>
</comment>
<dbReference type="EMBL" id="JADGIK010000013">
    <property type="protein sequence ID" value="MBF0598301.1"/>
    <property type="molecule type" value="Genomic_DNA"/>
</dbReference>
<evidence type="ECO:0000256" key="1">
    <source>
        <dbReference type="SAM" id="Phobius"/>
    </source>
</evidence>
<protein>
    <submittedName>
        <fullName evidence="2">Uncharacterized protein</fullName>
    </submittedName>
</protein>
<organism evidence="2 3">
    <name type="scientific">Faecalibacter rhinopitheci</name>
    <dbReference type="NCBI Taxonomy" id="2779678"/>
    <lineage>
        <taxon>Bacteria</taxon>
        <taxon>Pseudomonadati</taxon>
        <taxon>Bacteroidota</taxon>
        <taxon>Flavobacteriia</taxon>
        <taxon>Flavobacteriales</taxon>
        <taxon>Weeksellaceae</taxon>
        <taxon>Faecalibacter</taxon>
    </lineage>
</organism>
<evidence type="ECO:0000313" key="2">
    <source>
        <dbReference type="EMBL" id="MBF0598301.1"/>
    </source>
</evidence>
<accession>A0A8J7FX32</accession>
<sequence length="178" mass="21133">MNENNKPKSPAEILEALTNEANRLQQLSNEIDQKINVFYSIQKQFIENGERIIDKQSTVLNEFKCVEIPQISLDSYTKNELERLKEYENKVSKKDRTIPYFFFFTMLLLASFIYFFNQGLKTKKEVREDLFNEIYSEGDTIVPKNEFDKLLNNTAVINEWMDKNPKDSQSFKRYISKK</sequence>
<dbReference type="AlphaFoldDB" id="A0A8J7FX32"/>
<dbReference type="RefSeq" id="WP_194183885.1">
    <property type="nucleotide sequence ID" value="NZ_JADGIK010000013.1"/>
</dbReference>
<dbReference type="Proteomes" id="UP000608754">
    <property type="component" value="Unassembled WGS sequence"/>
</dbReference>
<feature type="transmembrane region" description="Helical" evidence="1">
    <location>
        <begin position="98"/>
        <end position="117"/>
    </location>
</feature>
<proteinExistence type="predicted"/>
<keyword evidence="1" id="KW-0812">Transmembrane</keyword>
<evidence type="ECO:0000313" key="3">
    <source>
        <dbReference type="Proteomes" id="UP000608754"/>
    </source>
</evidence>
<name>A0A8J7FX32_9FLAO</name>